<dbReference type="SUPFAM" id="SSF50969">
    <property type="entry name" value="YVTN repeat-like/Quinoprotein amine dehydrogenase"/>
    <property type="match status" value="1"/>
</dbReference>
<name>A0A7S0BLU7_9RHOD</name>
<evidence type="ECO:0000313" key="2">
    <source>
        <dbReference type="EMBL" id="CAD8397507.1"/>
    </source>
</evidence>
<feature type="signal peptide" evidence="1">
    <location>
        <begin position="1"/>
        <end position="19"/>
    </location>
</feature>
<evidence type="ECO:0008006" key="3">
    <source>
        <dbReference type="Google" id="ProtNLM"/>
    </source>
</evidence>
<gene>
    <name evidence="2" type="ORF">RMAR0315_LOCUS7496</name>
</gene>
<dbReference type="EMBL" id="HBEK01013723">
    <property type="protein sequence ID" value="CAD8397507.1"/>
    <property type="molecule type" value="Transcribed_RNA"/>
</dbReference>
<sequence length="356" mass="37992">MRCLFVSSFFLALSGIAAATGSVAIVQGSDTIVGVDGETLVTNSFAEQPSAIVKLTTFNNTVYAATYQILGSTLGSISAFDVLFDDLGFGPSEDYDSCNDPTDITATFDAPSPSYVIMTCTNTTLVVDPVTLELVQAVPTPTIDDIQIVRAVSAAAAGDYLFIAYQTKLVRGERFVSKGLLVQYDINSFSILGSKRIIGTTIYLVASTKRGLLLTSSGFGRSFFRQMELANLRTMITMRSDDETFRDMSITPDEKSLYISYEGSDGNTGGIRSIDLTASPAEQLCRDSPIQGSPVGASTVMDGSLYVASGGRITRYELNQGNRCPLTGTVTSVGESELTTNAITSMCTECDPPMSR</sequence>
<proteinExistence type="predicted"/>
<dbReference type="AlphaFoldDB" id="A0A7S0BLU7"/>
<dbReference type="InterPro" id="IPR011044">
    <property type="entry name" value="Quino_amine_DH_bsu"/>
</dbReference>
<organism evidence="2">
    <name type="scientific">Rhodosorus marinus</name>
    <dbReference type="NCBI Taxonomy" id="101924"/>
    <lineage>
        <taxon>Eukaryota</taxon>
        <taxon>Rhodophyta</taxon>
        <taxon>Stylonematophyceae</taxon>
        <taxon>Stylonematales</taxon>
        <taxon>Stylonemataceae</taxon>
        <taxon>Rhodosorus</taxon>
    </lineage>
</organism>
<feature type="chain" id="PRO_5030840065" description="SMP-30/Gluconolactonase/LRE-like region domain-containing protein" evidence="1">
    <location>
        <begin position="20"/>
        <end position="356"/>
    </location>
</feature>
<protein>
    <recommendedName>
        <fullName evidence="3">SMP-30/Gluconolactonase/LRE-like region domain-containing protein</fullName>
    </recommendedName>
</protein>
<evidence type="ECO:0000256" key="1">
    <source>
        <dbReference type="SAM" id="SignalP"/>
    </source>
</evidence>
<reference evidence="2" key="1">
    <citation type="submission" date="2021-01" db="EMBL/GenBank/DDBJ databases">
        <authorList>
            <person name="Corre E."/>
            <person name="Pelletier E."/>
            <person name="Niang G."/>
            <person name="Scheremetjew M."/>
            <person name="Finn R."/>
            <person name="Kale V."/>
            <person name="Holt S."/>
            <person name="Cochrane G."/>
            <person name="Meng A."/>
            <person name="Brown T."/>
            <person name="Cohen L."/>
        </authorList>
    </citation>
    <scope>NUCLEOTIDE SEQUENCE</scope>
    <source>
        <strain evidence="2">UTEX LB 2760</strain>
    </source>
</reference>
<accession>A0A7S0BLU7</accession>
<keyword evidence="1" id="KW-0732">Signal</keyword>